<evidence type="ECO:0000256" key="1">
    <source>
        <dbReference type="ARBA" id="ARBA00022475"/>
    </source>
</evidence>
<feature type="transmembrane region" description="Helical" evidence="5">
    <location>
        <begin position="96"/>
        <end position="118"/>
    </location>
</feature>
<sequence>MNIYYVILIALAVSLDAFAVALSIGLDKRVNGTMKLGVCSSFGFFQFFIAFIGGVLGIIFNTYFLKVPQIMSGFIVSLVGIIILKEEFENKEKELVLKFFMCIILGISVSIDAGAIMFGIASNLSNYAELLYYTLIIGAITFVMTSIAFFISKVLRKIEVVEKYATYIGAVILILLGIKIMF</sequence>
<dbReference type="AlphaFoldDB" id="A0A1M5VX90"/>
<dbReference type="RefSeq" id="WP_072831320.1">
    <property type="nucleotide sequence ID" value="NZ_FQXP01000005.1"/>
</dbReference>
<evidence type="ECO:0000256" key="5">
    <source>
        <dbReference type="SAM" id="Phobius"/>
    </source>
</evidence>
<gene>
    <name evidence="6" type="ORF">SAMN02745196_01404</name>
</gene>
<dbReference type="OrthoDB" id="1679700at2"/>
<reference evidence="6 7" key="1">
    <citation type="submission" date="2016-11" db="EMBL/GenBank/DDBJ databases">
        <authorList>
            <person name="Jaros S."/>
            <person name="Januszkiewicz K."/>
            <person name="Wedrychowicz H."/>
        </authorList>
    </citation>
    <scope>NUCLEOTIDE SEQUENCE [LARGE SCALE GENOMIC DNA]</scope>
    <source>
        <strain evidence="6 7">DSM 3089</strain>
    </source>
</reference>
<feature type="transmembrane region" description="Helical" evidence="5">
    <location>
        <begin position="38"/>
        <end position="60"/>
    </location>
</feature>
<feature type="transmembrane region" description="Helical" evidence="5">
    <location>
        <begin position="6"/>
        <end position="26"/>
    </location>
</feature>
<keyword evidence="7" id="KW-1185">Reference proteome</keyword>
<proteinExistence type="predicted"/>
<evidence type="ECO:0000256" key="4">
    <source>
        <dbReference type="ARBA" id="ARBA00023136"/>
    </source>
</evidence>
<dbReference type="PANTHER" id="PTHR35529">
    <property type="entry name" value="MANGANESE EFFLUX PUMP MNTP-RELATED"/>
    <property type="match status" value="1"/>
</dbReference>
<evidence type="ECO:0000256" key="3">
    <source>
        <dbReference type="ARBA" id="ARBA00022989"/>
    </source>
</evidence>
<dbReference type="PANTHER" id="PTHR35529:SF1">
    <property type="entry name" value="MANGANESE EFFLUX PUMP MNTP-RELATED"/>
    <property type="match status" value="1"/>
</dbReference>
<accession>A0A1M5VX90</accession>
<dbReference type="STRING" id="1121306.SAMN02745196_01404"/>
<feature type="transmembrane region" description="Helical" evidence="5">
    <location>
        <begin position="164"/>
        <end position="181"/>
    </location>
</feature>
<evidence type="ECO:0000256" key="2">
    <source>
        <dbReference type="ARBA" id="ARBA00022692"/>
    </source>
</evidence>
<dbReference type="Pfam" id="PF02659">
    <property type="entry name" value="Mntp"/>
    <property type="match status" value="1"/>
</dbReference>
<dbReference type="Proteomes" id="UP000184526">
    <property type="component" value="Unassembled WGS sequence"/>
</dbReference>
<protein>
    <submittedName>
        <fullName evidence="6">Putative Mn2+ efflux pump MntP</fullName>
    </submittedName>
</protein>
<feature type="transmembrane region" description="Helical" evidence="5">
    <location>
        <begin position="130"/>
        <end position="152"/>
    </location>
</feature>
<name>A0A1M5VX90_9CLOT</name>
<keyword evidence="3 5" id="KW-1133">Transmembrane helix</keyword>
<dbReference type="EMBL" id="FQXP01000005">
    <property type="protein sequence ID" value="SHH79543.1"/>
    <property type="molecule type" value="Genomic_DNA"/>
</dbReference>
<evidence type="ECO:0000313" key="7">
    <source>
        <dbReference type="Proteomes" id="UP000184526"/>
    </source>
</evidence>
<organism evidence="6 7">
    <name type="scientific">Clostridium collagenovorans DSM 3089</name>
    <dbReference type="NCBI Taxonomy" id="1121306"/>
    <lineage>
        <taxon>Bacteria</taxon>
        <taxon>Bacillati</taxon>
        <taxon>Bacillota</taxon>
        <taxon>Clostridia</taxon>
        <taxon>Eubacteriales</taxon>
        <taxon>Clostridiaceae</taxon>
        <taxon>Clostridium</taxon>
    </lineage>
</organism>
<evidence type="ECO:0000313" key="6">
    <source>
        <dbReference type="EMBL" id="SHH79543.1"/>
    </source>
</evidence>
<keyword evidence="4 5" id="KW-0472">Membrane</keyword>
<keyword evidence="1" id="KW-1003">Cell membrane</keyword>
<feature type="transmembrane region" description="Helical" evidence="5">
    <location>
        <begin position="66"/>
        <end position="84"/>
    </location>
</feature>
<dbReference type="InterPro" id="IPR003810">
    <property type="entry name" value="Mntp/YtaF"/>
</dbReference>
<keyword evidence="2 5" id="KW-0812">Transmembrane</keyword>